<dbReference type="OMA" id="WHLRESQ"/>
<name>A8QAX8_MALGO</name>
<dbReference type="InterPro" id="IPR024500">
    <property type="entry name" value="DUF3074"/>
</dbReference>
<comment type="caution">
    <text evidence="2">The sequence shown here is derived from an EMBL/GenBank/DDBJ whole genome shotgun (WGS) entry which is preliminary data.</text>
</comment>
<sequence>MWLQAEPTERARLPQPGTPEWTLFLAEVMEEAFSALRKVNVTLRWRTVQGQGKVTKESITSIHPAGHPLRRAHWHSRSSLHFPKELGLGFEAFEEGLLQHHTQHEQQYIEALEHAECLEVLVPQVAEIWHMKYRTPSVTANRDFVELVLMLPMPTDENPFNVFHEQETIKALKAGTLSLDTRSIPRGPPGTYRSFLVISMPIAHAATPNYVRGYYASVEGVREDWTIFRPGEVGVQWMLTTQAEAGGSIPRWLQELSMPSQIVADVPAFLEWAKLKKA</sequence>
<organism evidence="2 3">
    <name type="scientific">Malassezia globosa (strain ATCC MYA-4612 / CBS 7966)</name>
    <name type="common">Dandruff-associated fungus</name>
    <dbReference type="NCBI Taxonomy" id="425265"/>
    <lineage>
        <taxon>Eukaryota</taxon>
        <taxon>Fungi</taxon>
        <taxon>Dikarya</taxon>
        <taxon>Basidiomycota</taxon>
        <taxon>Ustilaginomycotina</taxon>
        <taxon>Malasseziomycetes</taxon>
        <taxon>Malasseziales</taxon>
        <taxon>Malasseziaceae</taxon>
        <taxon>Malassezia</taxon>
    </lineage>
</organism>
<dbReference type="KEGG" id="mgl:MGL_3850"/>
<dbReference type="OrthoDB" id="6423603at2759"/>
<evidence type="ECO:0000259" key="1">
    <source>
        <dbReference type="Pfam" id="PF11274"/>
    </source>
</evidence>
<dbReference type="InterPro" id="IPR023393">
    <property type="entry name" value="START-like_dom_sf"/>
</dbReference>
<dbReference type="GeneID" id="5853369"/>
<dbReference type="Gene3D" id="3.30.530.20">
    <property type="match status" value="1"/>
</dbReference>
<dbReference type="EMBL" id="AAYY01000015">
    <property type="protein sequence ID" value="EDP41848.1"/>
    <property type="molecule type" value="Genomic_DNA"/>
</dbReference>
<dbReference type="RefSeq" id="XP_001729062.1">
    <property type="nucleotide sequence ID" value="XM_001729010.1"/>
</dbReference>
<reference evidence="2 3" key="1">
    <citation type="journal article" date="2007" name="Proc. Natl. Acad. Sci. U.S.A.">
        <title>Dandruff-associated Malassezia genomes reveal convergent and divergent virulence traits shared with plant and human fungal pathogens.</title>
        <authorList>
            <person name="Xu J."/>
            <person name="Saunders C.W."/>
            <person name="Hu P."/>
            <person name="Grant R.A."/>
            <person name="Boekhout T."/>
            <person name="Kuramae E.E."/>
            <person name="Kronstad J.W."/>
            <person name="Deangelis Y.M."/>
            <person name="Reeder N.L."/>
            <person name="Johnstone K.R."/>
            <person name="Leland M."/>
            <person name="Fieno A.M."/>
            <person name="Begley W.M."/>
            <person name="Sun Y."/>
            <person name="Lacey M.P."/>
            <person name="Chaudhary T."/>
            <person name="Keough T."/>
            <person name="Chu L."/>
            <person name="Sears R."/>
            <person name="Yuan B."/>
            <person name="Dawson T.L.Jr."/>
        </authorList>
    </citation>
    <scope>NUCLEOTIDE SEQUENCE [LARGE SCALE GENOMIC DNA]</scope>
    <source>
        <strain evidence="3">ATCC MYA-4612 / CBS 7966</strain>
    </source>
</reference>
<feature type="domain" description="DUF3074" evidence="1">
    <location>
        <begin position="74"/>
        <end position="273"/>
    </location>
</feature>
<keyword evidence="3" id="KW-1185">Reference proteome</keyword>
<evidence type="ECO:0000313" key="3">
    <source>
        <dbReference type="Proteomes" id="UP000008837"/>
    </source>
</evidence>
<evidence type="ECO:0000313" key="2">
    <source>
        <dbReference type="EMBL" id="EDP41848.1"/>
    </source>
</evidence>
<dbReference type="Proteomes" id="UP000008837">
    <property type="component" value="Unassembled WGS sequence"/>
</dbReference>
<dbReference type="Pfam" id="PF11274">
    <property type="entry name" value="DUF3074"/>
    <property type="match status" value="1"/>
</dbReference>
<proteinExistence type="predicted"/>
<dbReference type="SUPFAM" id="SSF55961">
    <property type="entry name" value="Bet v1-like"/>
    <property type="match status" value="1"/>
</dbReference>
<dbReference type="InParanoid" id="A8QAX8"/>
<accession>A8QAX8</accession>
<protein>
    <recommendedName>
        <fullName evidence="1">DUF3074 domain-containing protein</fullName>
    </recommendedName>
</protein>
<dbReference type="PANTHER" id="PTHR40370">
    <property type="entry name" value="EXPRESSED PROTEIN"/>
    <property type="match status" value="1"/>
</dbReference>
<dbReference type="STRING" id="425265.A8QAX8"/>
<dbReference type="VEuPathDB" id="FungiDB:MGL_3850"/>
<gene>
    <name evidence="2" type="ORF">MGL_3850</name>
</gene>
<dbReference type="AlphaFoldDB" id="A8QAX8"/>
<dbReference type="PANTHER" id="PTHR40370:SF1">
    <property type="entry name" value="DUF3074 DOMAIN-CONTAINING PROTEIN"/>
    <property type="match status" value="1"/>
</dbReference>